<dbReference type="AlphaFoldDB" id="A0A8H3FLH4"/>
<protein>
    <recommendedName>
        <fullName evidence="3">F-box domain-containing protein</fullName>
    </recommendedName>
</protein>
<comment type="caution">
    <text evidence="1">The sequence shown here is derived from an EMBL/GenBank/DDBJ whole genome shotgun (WGS) entry which is preliminary data.</text>
</comment>
<evidence type="ECO:0000313" key="1">
    <source>
        <dbReference type="EMBL" id="CAF9924043.1"/>
    </source>
</evidence>
<keyword evidence="2" id="KW-1185">Reference proteome</keyword>
<gene>
    <name evidence="1" type="ORF">ALECFALPRED_002602</name>
</gene>
<sequence>MNTEVTKLDRLPVEILGYIASVGTCEAALALSKVNRILHAACSDRLVYSAILDNRNGNGGPKWQHRIPLSMESPVSSWARYALADSKAAQDHTVSLEPRSFASWAPQLMAYHHPFLNLASAFALTDAFKLTETKATDSTHALAFGSTEMQAIESTHALAFCLALRLMSEELPGHLGPQWPTPNTETPWARTRTTLTRYLKQPLYSPIIDSSHFSIYNPRMLVQKRNWALVAVGLLSVMLRETIELGQIRRVHNAFGYILVIPIPTSTSIPFHSMMDVPLPFSPSAVAEFASCHLAKMTTADFLEDGEWTGYYAMSYGLDGSVKFDPPMHSIRFVATANSDSPTTLNLHGVGKDGIGDFDLDGKLVPETGQVLLKKRYWVSITWDWACMMTPMGIVGTWGRSNYGGWVWLWKTGWTAGH</sequence>
<dbReference type="EMBL" id="CAJPDR010000179">
    <property type="protein sequence ID" value="CAF9924043.1"/>
    <property type="molecule type" value="Genomic_DNA"/>
</dbReference>
<evidence type="ECO:0008006" key="3">
    <source>
        <dbReference type="Google" id="ProtNLM"/>
    </source>
</evidence>
<organism evidence="1 2">
    <name type="scientific">Alectoria fallacina</name>
    <dbReference type="NCBI Taxonomy" id="1903189"/>
    <lineage>
        <taxon>Eukaryota</taxon>
        <taxon>Fungi</taxon>
        <taxon>Dikarya</taxon>
        <taxon>Ascomycota</taxon>
        <taxon>Pezizomycotina</taxon>
        <taxon>Lecanoromycetes</taxon>
        <taxon>OSLEUM clade</taxon>
        <taxon>Lecanoromycetidae</taxon>
        <taxon>Lecanorales</taxon>
        <taxon>Lecanorineae</taxon>
        <taxon>Parmeliaceae</taxon>
        <taxon>Alectoria</taxon>
    </lineage>
</organism>
<name>A0A8H3FLH4_9LECA</name>
<dbReference type="Proteomes" id="UP000664203">
    <property type="component" value="Unassembled WGS sequence"/>
</dbReference>
<proteinExistence type="predicted"/>
<dbReference type="OrthoDB" id="5139943at2759"/>
<reference evidence="1" key="1">
    <citation type="submission" date="2021-03" db="EMBL/GenBank/DDBJ databases">
        <authorList>
            <person name="Tagirdzhanova G."/>
        </authorList>
    </citation>
    <scope>NUCLEOTIDE SEQUENCE</scope>
</reference>
<accession>A0A8H3FLH4</accession>
<evidence type="ECO:0000313" key="2">
    <source>
        <dbReference type="Proteomes" id="UP000664203"/>
    </source>
</evidence>